<dbReference type="GO" id="GO:0016627">
    <property type="term" value="F:oxidoreductase activity, acting on the CH-CH group of donors"/>
    <property type="evidence" value="ECO:0007669"/>
    <property type="project" value="TreeGrafter"/>
</dbReference>
<dbReference type="GO" id="GO:0005829">
    <property type="term" value="C:cytosol"/>
    <property type="evidence" value="ECO:0007669"/>
    <property type="project" value="TreeGrafter"/>
</dbReference>
<dbReference type="PANTHER" id="PTHR35176">
    <property type="entry name" value="HEME OXYGENASE HI_0854-RELATED"/>
    <property type="match status" value="1"/>
</dbReference>
<dbReference type="PANTHER" id="PTHR35176:SF11">
    <property type="entry name" value="PYRIDOXAMINE 5'-PHOSPHATE OXIDASE FAMILY PROTEIN"/>
    <property type="match status" value="1"/>
</dbReference>
<evidence type="ECO:0000313" key="3">
    <source>
        <dbReference type="Proteomes" id="UP000663801"/>
    </source>
</evidence>
<dbReference type="NCBIfam" id="TIGR03666">
    <property type="entry name" value="Rv2061_F420"/>
    <property type="match status" value="1"/>
</dbReference>
<reference evidence="2" key="1">
    <citation type="submission" date="2021-01" db="EMBL/GenBank/DDBJ databases">
        <title>KCTC 19127 draft genome.</title>
        <authorList>
            <person name="An D."/>
        </authorList>
    </citation>
    <scope>NUCLEOTIDE SEQUENCE</scope>
    <source>
        <strain evidence="2">KCTC 19127</strain>
    </source>
</reference>
<comment type="caution">
    <text evidence="2">The sequence shown here is derived from an EMBL/GenBank/DDBJ whole genome shotgun (WGS) entry which is preliminary data.</text>
</comment>
<gene>
    <name evidence="2" type="ORF">JL107_00625</name>
</gene>
<dbReference type="RefSeq" id="WP_205255086.1">
    <property type="nucleotide sequence ID" value="NZ_BAAAPV010000001.1"/>
</dbReference>
<proteinExistence type="predicted"/>
<dbReference type="InterPro" id="IPR019965">
    <property type="entry name" value="PPOX_F420-dep_Rv2061_put"/>
</dbReference>
<dbReference type="Proteomes" id="UP000663801">
    <property type="component" value="Unassembled WGS sequence"/>
</dbReference>
<name>A0A938YC44_9ACTN</name>
<evidence type="ECO:0000313" key="2">
    <source>
        <dbReference type="EMBL" id="MBM9474936.1"/>
    </source>
</evidence>
<organism evidence="2 3">
    <name type="scientific">Nakamurella flavida</name>
    <dbReference type="NCBI Taxonomy" id="363630"/>
    <lineage>
        <taxon>Bacteria</taxon>
        <taxon>Bacillati</taxon>
        <taxon>Actinomycetota</taxon>
        <taxon>Actinomycetes</taxon>
        <taxon>Nakamurellales</taxon>
        <taxon>Nakamurellaceae</taxon>
        <taxon>Nakamurella</taxon>
    </lineage>
</organism>
<dbReference type="GO" id="GO:0070967">
    <property type="term" value="F:coenzyme F420 binding"/>
    <property type="evidence" value="ECO:0007669"/>
    <property type="project" value="TreeGrafter"/>
</dbReference>
<dbReference type="InterPro" id="IPR012349">
    <property type="entry name" value="Split_barrel_FMN-bd"/>
</dbReference>
<keyword evidence="3" id="KW-1185">Reference proteome</keyword>
<keyword evidence="1 2" id="KW-0560">Oxidoreductase</keyword>
<protein>
    <submittedName>
        <fullName evidence="2">PPOX class F420-dependent oxidoreductase</fullName>
        <ecNumber evidence="2">1.-.-.-</ecNumber>
    </submittedName>
</protein>
<dbReference type="Gene3D" id="2.30.110.10">
    <property type="entry name" value="Electron Transport, Fmn-binding Protein, Chain A"/>
    <property type="match status" value="1"/>
</dbReference>
<dbReference type="EMBL" id="JAERWL010000001">
    <property type="protein sequence ID" value="MBM9474936.1"/>
    <property type="molecule type" value="Genomic_DNA"/>
</dbReference>
<dbReference type="AlphaFoldDB" id="A0A938YC44"/>
<accession>A0A938YC44</accession>
<dbReference type="InterPro" id="IPR052019">
    <property type="entry name" value="F420H2_bilvrd_red/Heme_oxyg"/>
</dbReference>
<evidence type="ECO:0000256" key="1">
    <source>
        <dbReference type="ARBA" id="ARBA00023002"/>
    </source>
</evidence>
<dbReference type="EC" id="1.-.-.-" evidence="2"/>
<sequence length="145" mass="15069">MTTGDGSDPAAKAAGYAVLARTSYVLLTTFRKDGRAVPTPVWAAPGVGDLAGELLVWTNPNAGKVKRIRRSGHVLVQPCDRRGRPVGRGVPATARVLAPHDAPAVLDAIRGKYGLLGRLTLLPQRFTSRPAGALAVRLGGAASAE</sequence>
<dbReference type="SUPFAM" id="SSF50475">
    <property type="entry name" value="FMN-binding split barrel"/>
    <property type="match status" value="1"/>
</dbReference>